<dbReference type="SUPFAM" id="SSF57850">
    <property type="entry name" value="RING/U-box"/>
    <property type="match status" value="1"/>
</dbReference>
<evidence type="ECO:0000313" key="9">
    <source>
        <dbReference type="EMBL" id="OLN94299.1"/>
    </source>
</evidence>
<dbReference type="GO" id="GO:0006513">
    <property type="term" value="P:protein monoubiquitination"/>
    <property type="evidence" value="ECO:0007669"/>
    <property type="project" value="TreeGrafter"/>
</dbReference>
<dbReference type="GO" id="GO:0061630">
    <property type="term" value="F:ubiquitin protein ligase activity"/>
    <property type="evidence" value="ECO:0007669"/>
    <property type="project" value="UniProtKB-EC"/>
</dbReference>
<gene>
    <name evidence="9" type="ORF">CCHL11_02835</name>
</gene>
<evidence type="ECO:0000256" key="4">
    <source>
        <dbReference type="ARBA" id="ARBA00023015"/>
    </source>
</evidence>
<evidence type="ECO:0000259" key="8">
    <source>
        <dbReference type="PROSITE" id="PS50089"/>
    </source>
</evidence>
<dbReference type="EC" id="2.3.2.27" evidence="2"/>
<comment type="catalytic activity">
    <reaction evidence="1">
        <text>S-ubiquitinyl-[E2 ubiquitin-conjugating enzyme]-L-cysteine + [acceptor protein]-L-lysine = [E2 ubiquitin-conjugating enzyme]-L-cysteine + N(6)-ubiquitinyl-[acceptor protein]-L-lysine.</text>
        <dbReference type="EC" id="2.3.2.27"/>
    </reaction>
</comment>
<comment type="caution">
    <text evidence="9">The sequence shown here is derived from an EMBL/GenBank/DDBJ whole genome shotgun (WGS) entry which is preliminary data.</text>
</comment>
<accession>A0A1Q8S163</accession>
<dbReference type="SMART" id="SM00184">
    <property type="entry name" value="RING"/>
    <property type="match status" value="1"/>
</dbReference>
<evidence type="ECO:0000313" key="10">
    <source>
        <dbReference type="Proteomes" id="UP000186583"/>
    </source>
</evidence>
<dbReference type="InterPro" id="IPR013083">
    <property type="entry name" value="Znf_RING/FYVE/PHD"/>
</dbReference>
<evidence type="ECO:0000256" key="6">
    <source>
        <dbReference type="PROSITE-ProRule" id="PRU00175"/>
    </source>
</evidence>
<keyword evidence="6" id="KW-0479">Metal-binding</keyword>
<evidence type="ECO:0000256" key="3">
    <source>
        <dbReference type="ARBA" id="ARBA00022679"/>
    </source>
</evidence>
<reference evidence="9 10" key="1">
    <citation type="submission" date="2016-11" db="EMBL/GenBank/DDBJ databases">
        <title>Draft Genome Assembly of Colletotrichum chlorophyti a pathogen of herbaceous plants.</title>
        <authorList>
            <person name="Gan P."/>
            <person name="Narusaka M."/>
            <person name="Tsushima A."/>
            <person name="Narusaka Y."/>
            <person name="Takano Y."/>
            <person name="Shirasu K."/>
        </authorList>
    </citation>
    <scope>NUCLEOTIDE SEQUENCE [LARGE SCALE GENOMIC DNA]</scope>
    <source>
        <strain evidence="9 10">NTL11</strain>
    </source>
</reference>
<dbReference type="InterPro" id="IPR001841">
    <property type="entry name" value="Znf_RING"/>
</dbReference>
<dbReference type="PANTHER" id="PTHR46077">
    <property type="entry name" value="E3 UBIQUITIN-PROTEIN LIGASE TOPORS"/>
    <property type="match status" value="1"/>
</dbReference>
<proteinExistence type="predicted"/>
<dbReference type="EMBL" id="MPGH01000044">
    <property type="protein sequence ID" value="OLN94299.1"/>
    <property type="molecule type" value="Genomic_DNA"/>
</dbReference>
<keyword evidence="10" id="KW-1185">Reference proteome</keyword>
<feature type="domain" description="RING-type" evidence="8">
    <location>
        <begin position="45"/>
        <end position="85"/>
    </location>
</feature>
<evidence type="ECO:0000256" key="5">
    <source>
        <dbReference type="ARBA" id="ARBA00023163"/>
    </source>
</evidence>
<evidence type="ECO:0000256" key="2">
    <source>
        <dbReference type="ARBA" id="ARBA00012483"/>
    </source>
</evidence>
<name>A0A1Q8S163_9PEZI</name>
<dbReference type="GO" id="GO:0000209">
    <property type="term" value="P:protein polyubiquitination"/>
    <property type="evidence" value="ECO:0007669"/>
    <property type="project" value="TreeGrafter"/>
</dbReference>
<keyword evidence="6" id="KW-0863">Zinc-finger</keyword>
<feature type="region of interest" description="Disordered" evidence="7">
    <location>
        <begin position="301"/>
        <end position="329"/>
    </location>
</feature>
<organism evidence="9 10">
    <name type="scientific">Colletotrichum chlorophyti</name>
    <dbReference type="NCBI Taxonomy" id="708187"/>
    <lineage>
        <taxon>Eukaryota</taxon>
        <taxon>Fungi</taxon>
        <taxon>Dikarya</taxon>
        <taxon>Ascomycota</taxon>
        <taxon>Pezizomycotina</taxon>
        <taxon>Sordariomycetes</taxon>
        <taxon>Hypocreomycetidae</taxon>
        <taxon>Glomerellales</taxon>
        <taxon>Glomerellaceae</taxon>
        <taxon>Colletotrichum</taxon>
    </lineage>
</organism>
<dbReference type="Pfam" id="PF13639">
    <property type="entry name" value="zf-RING_2"/>
    <property type="match status" value="1"/>
</dbReference>
<dbReference type="PANTHER" id="PTHR46077:SF1">
    <property type="entry name" value="TOP1 BINDING ARGININE_SERINE RICH PROTEIN, E3 UBIQUITIN LIGASE"/>
    <property type="match status" value="1"/>
</dbReference>
<protein>
    <recommendedName>
        <fullName evidence="2">RING-type E3 ubiquitin transferase</fullName>
        <ecNumber evidence="2">2.3.2.27</ecNumber>
    </recommendedName>
</protein>
<dbReference type="OrthoDB" id="444265at2759"/>
<keyword evidence="4" id="KW-0805">Transcription regulation</keyword>
<evidence type="ECO:0000256" key="1">
    <source>
        <dbReference type="ARBA" id="ARBA00000900"/>
    </source>
</evidence>
<dbReference type="STRING" id="708187.A0A1Q8S163"/>
<keyword evidence="3" id="KW-0808">Transferase</keyword>
<keyword evidence="5" id="KW-0804">Transcription</keyword>
<dbReference type="Proteomes" id="UP000186583">
    <property type="component" value="Unassembled WGS sequence"/>
</dbReference>
<dbReference type="PROSITE" id="PS50089">
    <property type="entry name" value="ZF_RING_2"/>
    <property type="match status" value="1"/>
</dbReference>
<sequence>MSPEPEIGDNSSRDLHSAILQTTLQEISTRHTDLQQPNASPEDCCVICLEEVTEACEAQPCHHRNFDYLCLITWLDRQVACPLCKTEIMEVHYDFSDDRTQWKTFKAPQRPDEKAKIASAAAFPGQQARRFYSQVRPRRPRPNIRPTRTFAPSQDDTIARRRAVYRNQRYSLHVGSNRISRYRDLTPQMFASDPELVSRARTFLRRELQVFEFLSPDNDERPQDADPVRRRRANNAEFLLEYIVAILKTVDMQGSMGQAEGLIQEFLGRDNTQLLLHELRAWLRSPYTSLENWDRAVQYPDVTPKRRRSQSPSAVERDGRSETAGGIYPSRWRRDERRRYRREAYDARRSRNNDRLREATERYSVD</sequence>
<dbReference type="Gene3D" id="3.30.40.10">
    <property type="entry name" value="Zinc/RING finger domain, C3HC4 (zinc finger)"/>
    <property type="match status" value="1"/>
</dbReference>
<dbReference type="AlphaFoldDB" id="A0A1Q8S163"/>
<keyword evidence="6" id="KW-0862">Zinc</keyword>
<feature type="region of interest" description="Disordered" evidence="7">
    <location>
        <begin position="343"/>
        <end position="366"/>
    </location>
</feature>
<evidence type="ECO:0000256" key="7">
    <source>
        <dbReference type="SAM" id="MobiDB-lite"/>
    </source>
</evidence>
<dbReference type="GO" id="GO:0008270">
    <property type="term" value="F:zinc ion binding"/>
    <property type="evidence" value="ECO:0007669"/>
    <property type="project" value="UniProtKB-KW"/>
</dbReference>